<reference evidence="1 2" key="1">
    <citation type="submission" date="2022-05" db="EMBL/GenBank/DDBJ databases">
        <title>Sporolactobacillus sp nov CPB3-1, isolated from tree bark (Mangifera indica L.).</title>
        <authorList>
            <person name="Phuengjayaem S."/>
            <person name="Tanasupawat S."/>
        </authorList>
    </citation>
    <scope>NUCLEOTIDE SEQUENCE [LARGE SCALE GENOMIC DNA]</scope>
    <source>
        <strain evidence="1 2">CPB3-1</strain>
    </source>
</reference>
<evidence type="ECO:0000313" key="1">
    <source>
        <dbReference type="EMBL" id="MCL1630449.1"/>
    </source>
</evidence>
<comment type="caution">
    <text evidence="1">The sequence shown here is derived from an EMBL/GenBank/DDBJ whole genome shotgun (WGS) entry which is preliminary data.</text>
</comment>
<sequence length="53" mass="6610">MDRFRIHSGMIFNWGLFSEEDVTQFLHRDRFEKAHETVLDYQCTNFYQIAFYR</sequence>
<dbReference type="RefSeq" id="WP_249095098.1">
    <property type="nucleotide sequence ID" value="NZ_JAMAST010000001.1"/>
</dbReference>
<organism evidence="1 2">
    <name type="scientific">Sporolactobacillus mangiferae</name>
    <dbReference type="NCBI Taxonomy" id="2940498"/>
    <lineage>
        <taxon>Bacteria</taxon>
        <taxon>Bacillati</taxon>
        <taxon>Bacillota</taxon>
        <taxon>Bacilli</taxon>
        <taxon>Bacillales</taxon>
        <taxon>Sporolactobacillaceae</taxon>
        <taxon>Sporolactobacillus</taxon>
    </lineage>
</organism>
<proteinExistence type="predicted"/>
<dbReference type="Proteomes" id="UP001203004">
    <property type="component" value="Unassembled WGS sequence"/>
</dbReference>
<gene>
    <name evidence="1" type="ORF">M3N64_00585</name>
</gene>
<dbReference type="EMBL" id="JAMAST010000001">
    <property type="protein sequence ID" value="MCL1630449.1"/>
    <property type="molecule type" value="Genomic_DNA"/>
</dbReference>
<evidence type="ECO:0000313" key="2">
    <source>
        <dbReference type="Proteomes" id="UP001203004"/>
    </source>
</evidence>
<accession>A0ABT0M6F8</accession>
<protein>
    <submittedName>
        <fullName evidence="1">Uncharacterized protein</fullName>
    </submittedName>
</protein>
<name>A0ABT0M6F8_9BACL</name>
<keyword evidence="2" id="KW-1185">Reference proteome</keyword>